<dbReference type="InterPro" id="IPR004146">
    <property type="entry name" value="DC1"/>
</dbReference>
<feature type="domain" description="DC1" evidence="2">
    <location>
        <begin position="7"/>
        <end position="50"/>
    </location>
</feature>
<name>A0ABD2YQE8_9GENT</name>
<organism evidence="3 4">
    <name type="scientific">Cinchona calisaya</name>
    <dbReference type="NCBI Taxonomy" id="153742"/>
    <lineage>
        <taxon>Eukaryota</taxon>
        <taxon>Viridiplantae</taxon>
        <taxon>Streptophyta</taxon>
        <taxon>Embryophyta</taxon>
        <taxon>Tracheophyta</taxon>
        <taxon>Spermatophyta</taxon>
        <taxon>Magnoliopsida</taxon>
        <taxon>eudicotyledons</taxon>
        <taxon>Gunneridae</taxon>
        <taxon>Pentapetalae</taxon>
        <taxon>asterids</taxon>
        <taxon>lamiids</taxon>
        <taxon>Gentianales</taxon>
        <taxon>Rubiaceae</taxon>
        <taxon>Cinchonoideae</taxon>
        <taxon>Cinchoneae</taxon>
        <taxon>Cinchona</taxon>
    </lineage>
</organism>
<comment type="caution">
    <text evidence="3">The sequence shown here is derived from an EMBL/GenBank/DDBJ whole genome shotgun (WGS) entry which is preliminary data.</text>
</comment>
<accession>A0ABD2YQE8</accession>
<evidence type="ECO:0000256" key="1">
    <source>
        <dbReference type="ARBA" id="ARBA00022737"/>
    </source>
</evidence>
<dbReference type="SUPFAM" id="SSF57889">
    <property type="entry name" value="Cysteine-rich domain"/>
    <property type="match status" value="2"/>
</dbReference>
<evidence type="ECO:0000313" key="3">
    <source>
        <dbReference type="EMBL" id="KAL3507768.1"/>
    </source>
</evidence>
<keyword evidence="1" id="KW-0677">Repeat</keyword>
<protein>
    <recommendedName>
        <fullName evidence="2">DC1 domain-containing protein</fullName>
    </recommendedName>
</protein>
<evidence type="ECO:0000313" key="4">
    <source>
        <dbReference type="Proteomes" id="UP001630127"/>
    </source>
</evidence>
<dbReference type="PANTHER" id="PTHR46288">
    <property type="entry name" value="PHORBOL-ESTER/DAG-TYPE DOMAIN-CONTAINING PROTEIN"/>
    <property type="match status" value="1"/>
</dbReference>
<proteinExistence type="predicted"/>
<dbReference type="Proteomes" id="UP001630127">
    <property type="component" value="Unassembled WGS sequence"/>
</dbReference>
<dbReference type="EMBL" id="JBJUIK010000013">
    <property type="protein sequence ID" value="KAL3507768.1"/>
    <property type="molecule type" value="Genomic_DNA"/>
</dbReference>
<dbReference type="AlphaFoldDB" id="A0ABD2YQE8"/>
<evidence type="ECO:0000259" key="2">
    <source>
        <dbReference type="Pfam" id="PF03107"/>
    </source>
</evidence>
<gene>
    <name evidence="3" type="ORF">ACH5RR_033150</name>
</gene>
<dbReference type="PANTHER" id="PTHR46288:SF27">
    <property type="entry name" value="CYSTEINE_HISTIDINE-RICH C1 DOMAIN FAMILY PROTEIN"/>
    <property type="match status" value="1"/>
</dbReference>
<keyword evidence="4" id="KW-1185">Reference proteome</keyword>
<sequence>MGIQYLWHDHPLEPRSVLSDSKAHCYVCQKPASDYNYKCPKCNFFLHISCLKLPLESLHPLHQDHPLTLLNQPPLDNSENHEIPYNKCNNPCSGFTYHCESCCSFGLHIQCSIEEYSLSLEVHRQHLLHFLLDLLMILSILPIWDVWSQFQKFKPAYKDSAVSSSDLFDAQKYHDNTYDNRREMQLGKDEELAKMRQRFRELLIGKDKPVSDTSHEPEQNFKKLDHFSHEHPLIFCDDYQNNGLMCYGCWLPISRFTYGCTKCNSFLHKWCAKLPLKIQHPMHTEHSLSLLSSEPSYSDCDACGHTLEGFTYTCKSFYFNLHSICASIPRMLRMKSIGTF</sequence>
<feature type="domain" description="DC1" evidence="2">
    <location>
        <begin position="227"/>
        <end position="272"/>
    </location>
</feature>
<feature type="domain" description="DC1" evidence="2">
    <location>
        <begin position="282"/>
        <end position="326"/>
    </location>
</feature>
<dbReference type="InterPro" id="IPR046349">
    <property type="entry name" value="C1-like_sf"/>
</dbReference>
<reference evidence="3 4" key="1">
    <citation type="submission" date="2024-11" db="EMBL/GenBank/DDBJ databases">
        <title>A near-complete genome assembly of Cinchona calisaya.</title>
        <authorList>
            <person name="Lian D.C."/>
            <person name="Zhao X.W."/>
            <person name="Wei L."/>
        </authorList>
    </citation>
    <scope>NUCLEOTIDE SEQUENCE [LARGE SCALE GENOMIC DNA]</scope>
    <source>
        <tissue evidence="3">Nenye</tissue>
    </source>
</reference>
<dbReference type="Pfam" id="PF03107">
    <property type="entry name" value="C1_2"/>
    <property type="match status" value="3"/>
</dbReference>